<keyword evidence="2 5" id="KW-0812">Transmembrane</keyword>
<dbReference type="EMBL" id="NWMW01000002">
    <property type="protein sequence ID" value="PCD01907.1"/>
    <property type="molecule type" value="Genomic_DNA"/>
</dbReference>
<feature type="transmembrane region" description="Helical" evidence="5">
    <location>
        <begin position="156"/>
        <end position="178"/>
    </location>
</feature>
<keyword evidence="4 5" id="KW-0472">Membrane</keyword>
<dbReference type="PANTHER" id="PTHR42718:SF39">
    <property type="entry name" value="ACTINORHODIN TRANSPORTER-RELATED"/>
    <property type="match status" value="1"/>
</dbReference>
<dbReference type="SUPFAM" id="SSF103473">
    <property type="entry name" value="MFS general substrate transporter"/>
    <property type="match status" value="1"/>
</dbReference>
<evidence type="ECO:0000313" key="7">
    <source>
        <dbReference type="EMBL" id="PCD01907.1"/>
    </source>
</evidence>
<feature type="transmembrane region" description="Helical" evidence="5">
    <location>
        <begin position="184"/>
        <end position="206"/>
    </location>
</feature>
<dbReference type="GO" id="GO:0016020">
    <property type="term" value="C:membrane"/>
    <property type="evidence" value="ECO:0007669"/>
    <property type="project" value="UniProtKB-SubCell"/>
</dbReference>
<comment type="caution">
    <text evidence="7">The sequence shown here is derived from an EMBL/GenBank/DDBJ whole genome shotgun (WGS) entry which is preliminary data.</text>
</comment>
<keyword evidence="3 5" id="KW-1133">Transmembrane helix</keyword>
<evidence type="ECO:0000256" key="5">
    <source>
        <dbReference type="SAM" id="Phobius"/>
    </source>
</evidence>
<evidence type="ECO:0000256" key="2">
    <source>
        <dbReference type="ARBA" id="ARBA00022692"/>
    </source>
</evidence>
<dbReference type="InterPro" id="IPR011701">
    <property type="entry name" value="MFS"/>
</dbReference>
<sequence>MLFQRKGSRPVSTIEAAPVSAGRSDWRRTLAFATVLAAFVLEVADATIVNTALPQIRRGLGAGDIAMQWIAAAYFLGLGSLLLIGGRLGDIFGYRRMFGIGIAAFVAASCLCGLSRTPDELVAARLIQGAAGAMMAPQVMAIVQLLYSPLERVARLAWFGVLGGLAAILGPVAGGLLIDADVMGLGWRAIFLVNVPIGAAALLAAWRFVPSLKSEATIRIDIVGAAIFMAGFAALLAALIEGPERGWPPLTIAALAAGAALVAGGWFHAKAREAKLGSAVIATALFRLPTFFWGLVAVLAFSAASAGFLLIFAVALQQGLGFSALDTALAHIPFGLGVMAGISVIGRRWLPRLGRKLLVAGAMVLATAGFAVLTRVAGGQAGDAATITLLAVAGLGMGMLAGPLPPVIVADVDRAQAGAASATLKTAQQIGGAAGVALIGAAYFTAGDGASARLAGLYPGGAAFVGLLGLAMLAALRLPAVIFKR</sequence>
<feature type="transmembrane region" description="Helical" evidence="5">
    <location>
        <begin position="218"/>
        <end position="240"/>
    </location>
</feature>
<feature type="transmembrane region" description="Helical" evidence="5">
    <location>
        <begin position="357"/>
        <end position="378"/>
    </location>
</feature>
<feature type="transmembrane region" description="Helical" evidence="5">
    <location>
        <begin position="122"/>
        <end position="147"/>
    </location>
</feature>
<feature type="transmembrane region" description="Helical" evidence="5">
    <location>
        <begin position="430"/>
        <end position="446"/>
    </location>
</feature>
<dbReference type="Gene3D" id="1.20.1250.20">
    <property type="entry name" value="MFS general substrate transporter like domains"/>
    <property type="match status" value="1"/>
</dbReference>
<accession>A0A2A4B1I6</accession>
<evidence type="ECO:0000313" key="8">
    <source>
        <dbReference type="Proteomes" id="UP000218366"/>
    </source>
</evidence>
<feature type="transmembrane region" description="Helical" evidence="5">
    <location>
        <begin position="246"/>
        <end position="269"/>
    </location>
</feature>
<proteinExistence type="predicted"/>
<dbReference type="PANTHER" id="PTHR42718">
    <property type="entry name" value="MAJOR FACILITATOR SUPERFAMILY MULTIDRUG TRANSPORTER MFSC"/>
    <property type="match status" value="1"/>
</dbReference>
<protein>
    <submittedName>
        <fullName evidence="7">MFS transporter</fullName>
    </submittedName>
</protein>
<organism evidence="7 8">
    <name type="scientific">Sphingomonas spermidinifaciens</name>
    <dbReference type="NCBI Taxonomy" id="1141889"/>
    <lineage>
        <taxon>Bacteria</taxon>
        <taxon>Pseudomonadati</taxon>
        <taxon>Pseudomonadota</taxon>
        <taxon>Alphaproteobacteria</taxon>
        <taxon>Sphingomonadales</taxon>
        <taxon>Sphingomonadaceae</taxon>
        <taxon>Sphingomonas</taxon>
    </lineage>
</organism>
<dbReference type="AlphaFoldDB" id="A0A2A4B1I6"/>
<evidence type="ECO:0000256" key="1">
    <source>
        <dbReference type="ARBA" id="ARBA00004141"/>
    </source>
</evidence>
<feature type="domain" description="Major facilitator superfamily (MFS) profile" evidence="6">
    <location>
        <begin position="31"/>
        <end position="485"/>
    </location>
</feature>
<feature type="transmembrane region" description="Helical" evidence="5">
    <location>
        <begin position="384"/>
        <end position="409"/>
    </location>
</feature>
<reference evidence="7 8" key="1">
    <citation type="submission" date="2017-09" db="EMBL/GenBank/DDBJ databases">
        <title>Sphingomonas spermidinifaciens 9NM-10, whole genome shotgun sequence.</title>
        <authorList>
            <person name="Feng G."/>
            <person name="Zhu H."/>
        </authorList>
    </citation>
    <scope>NUCLEOTIDE SEQUENCE [LARGE SCALE GENOMIC DNA]</scope>
    <source>
        <strain evidence="7 8">9NM-10</strain>
    </source>
</reference>
<evidence type="ECO:0000256" key="3">
    <source>
        <dbReference type="ARBA" id="ARBA00022989"/>
    </source>
</evidence>
<dbReference type="Gene3D" id="1.20.1720.10">
    <property type="entry name" value="Multidrug resistance protein D"/>
    <property type="match status" value="1"/>
</dbReference>
<dbReference type="Proteomes" id="UP000218366">
    <property type="component" value="Unassembled WGS sequence"/>
</dbReference>
<evidence type="ECO:0000259" key="6">
    <source>
        <dbReference type="PROSITE" id="PS50850"/>
    </source>
</evidence>
<dbReference type="PROSITE" id="PS50850">
    <property type="entry name" value="MFS"/>
    <property type="match status" value="1"/>
</dbReference>
<evidence type="ECO:0000256" key="4">
    <source>
        <dbReference type="ARBA" id="ARBA00023136"/>
    </source>
</evidence>
<dbReference type="InterPro" id="IPR036259">
    <property type="entry name" value="MFS_trans_sf"/>
</dbReference>
<feature type="transmembrane region" description="Helical" evidence="5">
    <location>
        <begin position="30"/>
        <end position="53"/>
    </location>
</feature>
<feature type="transmembrane region" description="Helical" evidence="5">
    <location>
        <begin position="458"/>
        <end position="476"/>
    </location>
</feature>
<feature type="transmembrane region" description="Helical" evidence="5">
    <location>
        <begin position="328"/>
        <end position="345"/>
    </location>
</feature>
<feature type="transmembrane region" description="Helical" evidence="5">
    <location>
        <begin position="65"/>
        <end position="85"/>
    </location>
</feature>
<dbReference type="GO" id="GO:0022857">
    <property type="term" value="F:transmembrane transporter activity"/>
    <property type="evidence" value="ECO:0007669"/>
    <property type="project" value="InterPro"/>
</dbReference>
<keyword evidence="8" id="KW-1185">Reference proteome</keyword>
<feature type="transmembrane region" description="Helical" evidence="5">
    <location>
        <begin position="97"/>
        <end position="116"/>
    </location>
</feature>
<gene>
    <name evidence="7" type="ORF">COC42_10390</name>
</gene>
<dbReference type="Pfam" id="PF07690">
    <property type="entry name" value="MFS_1"/>
    <property type="match status" value="1"/>
</dbReference>
<dbReference type="InterPro" id="IPR020846">
    <property type="entry name" value="MFS_dom"/>
</dbReference>
<comment type="subcellular location">
    <subcellularLocation>
        <location evidence="1">Membrane</location>
        <topology evidence="1">Multi-pass membrane protein</topology>
    </subcellularLocation>
</comment>
<feature type="transmembrane region" description="Helical" evidence="5">
    <location>
        <begin position="290"/>
        <end position="316"/>
    </location>
</feature>
<name>A0A2A4B1I6_9SPHN</name>